<dbReference type="Proteomes" id="UP001163046">
    <property type="component" value="Unassembled WGS sequence"/>
</dbReference>
<evidence type="ECO:0000313" key="5">
    <source>
        <dbReference type="Proteomes" id="UP001163046"/>
    </source>
</evidence>
<feature type="DNA-binding region" description="Fork-head" evidence="2">
    <location>
        <begin position="89"/>
        <end position="181"/>
    </location>
</feature>
<dbReference type="InterPro" id="IPR036388">
    <property type="entry name" value="WH-like_DNA-bd_sf"/>
</dbReference>
<name>A0A9W9ZBW3_9CNID</name>
<gene>
    <name evidence="4" type="ORF">OS493_022503</name>
</gene>
<dbReference type="PROSITE" id="PS50039">
    <property type="entry name" value="FORK_HEAD_3"/>
    <property type="match status" value="1"/>
</dbReference>
<dbReference type="GO" id="GO:0030154">
    <property type="term" value="P:cell differentiation"/>
    <property type="evidence" value="ECO:0007669"/>
    <property type="project" value="TreeGrafter"/>
</dbReference>
<keyword evidence="5" id="KW-1185">Reference proteome</keyword>
<comment type="subcellular location">
    <subcellularLocation>
        <location evidence="2">Nucleus</location>
    </subcellularLocation>
</comment>
<dbReference type="GO" id="GO:0005634">
    <property type="term" value="C:nucleus"/>
    <property type="evidence" value="ECO:0007669"/>
    <property type="project" value="UniProtKB-SubCell"/>
</dbReference>
<dbReference type="PANTHER" id="PTHR11829">
    <property type="entry name" value="FORKHEAD BOX PROTEIN"/>
    <property type="match status" value="1"/>
</dbReference>
<feature type="domain" description="Fork-head" evidence="3">
    <location>
        <begin position="89"/>
        <end position="181"/>
    </location>
</feature>
<evidence type="ECO:0000313" key="4">
    <source>
        <dbReference type="EMBL" id="KAJ7378520.1"/>
    </source>
</evidence>
<keyword evidence="2" id="KW-0539">Nucleus</keyword>
<accession>A0A9W9ZBW3</accession>
<comment type="caution">
    <text evidence="4">The sequence shown here is derived from an EMBL/GenBank/DDBJ whole genome shotgun (WGS) entry which is preliminary data.</text>
</comment>
<dbReference type="GO" id="GO:0009653">
    <property type="term" value="P:anatomical structure morphogenesis"/>
    <property type="evidence" value="ECO:0007669"/>
    <property type="project" value="TreeGrafter"/>
</dbReference>
<dbReference type="GO" id="GO:0000981">
    <property type="term" value="F:DNA-binding transcription factor activity, RNA polymerase II-specific"/>
    <property type="evidence" value="ECO:0007669"/>
    <property type="project" value="TreeGrafter"/>
</dbReference>
<dbReference type="AlphaFoldDB" id="A0A9W9ZBW3"/>
<dbReference type="PRINTS" id="PR00053">
    <property type="entry name" value="FORKHEAD"/>
</dbReference>
<protein>
    <recommendedName>
        <fullName evidence="3">Fork-head domain-containing protein</fullName>
    </recommendedName>
</protein>
<proteinExistence type="predicted"/>
<dbReference type="InterPro" id="IPR050211">
    <property type="entry name" value="FOX_domain-containing"/>
</dbReference>
<reference evidence="4" key="1">
    <citation type="submission" date="2023-01" db="EMBL/GenBank/DDBJ databases">
        <title>Genome assembly of the deep-sea coral Lophelia pertusa.</title>
        <authorList>
            <person name="Herrera S."/>
            <person name="Cordes E."/>
        </authorList>
    </citation>
    <scope>NUCLEOTIDE SEQUENCE</scope>
    <source>
        <strain evidence="4">USNM1676648</strain>
        <tissue evidence="4">Polyp</tissue>
    </source>
</reference>
<sequence>MQPMYCYNGLSGNSKEDYNLPWARNRPLTLGTEFAGDHSFLKPFSTKLPGFLPSTCIQQKAEDHDDMKHEEFSFRFLSGLVPSRQKSKRFSMTYVALIASAILRFPDKRLTLAQIYQVIEKTFPEFTVSRAGWKNTVRHNLSLHECFVKGDVAANGKSCYWHIHPAYMARFSKGDFRKRPSRELCTLDEYRSFPRGRFDRIQHYPSPYMFGAANTARFEFPCVGERHLSASQKTLFSGSAGSAQNPCVNPAVHPSTEWLNEYKKTIFSGSTSSTQKPCGNPAIHSSTEWLNEYKPYPYYYLFSPRNSSLNPQPTEYLRAEKSTCSSHELASLK</sequence>
<keyword evidence="1 2" id="KW-0238">DNA-binding</keyword>
<dbReference type="CDD" id="cd20035">
    <property type="entry name" value="FH_FOXQ2-like"/>
    <property type="match status" value="1"/>
</dbReference>
<dbReference type="Pfam" id="PF00250">
    <property type="entry name" value="Forkhead"/>
    <property type="match status" value="1"/>
</dbReference>
<dbReference type="OrthoDB" id="5954824at2759"/>
<dbReference type="Gene3D" id="1.10.10.10">
    <property type="entry name" value="Winged helix-like DNA-binding domain superfamily/Winged helix DNA-binding domain"/>
    <property type="match status" value="1"/>
</dbReference>
<dbReference type="GO" id="GO:0000978">
    <property type="term" value="F:RNA polymerase II cis-regulatory region sequence-specific DNA binding"/>
    <property type="evidence" value="ECO:0007669"/>
    <property type="project" value="TreeGrafter"/>
</dbReference>
<organism evidence="4 5">
    <name type="scientific">Desmophyllum pertusum</name>
    <dbReference type="NCBI Taxonomy" id="174260"/>
    <lineage>
        <taxon>Eukaryota</taxon>
        <taxon>Metazoa</taxon>
        <taxon>Cnidaria</taxon>
        <taxon>Anthozoa</taxon>
        <taxon>Hexacorallia</taxon>
        <taxon>Scleractinia</taxon>
        <taxon>Caryophylliina</taxon>
        <taxon>Caryophylliidae</taxon>
        <taxon>Desmophyllum</taxon>
    </lineage>
</organism>
<dbReference type="EMBL" id="MU826365">
    <property type="protein sequence ID" value="KAJ7378520.1"/>
    <property type="molecule type" value="Genomic_DNA"/>
</dbReference>
<dbReference type="SUPFAM" id="SSF46785">
    <property type="entry name" value="Winged helix' DNA-binding domain"/>
    <property type="match status" value="1"/>
</dbReference>
<dbReference type="InterPro" id="IPR036390">
    <property type="entry name" value="WH_DNA-bd_sf"/>
</dbReference>
<dbReference type="InterPro" id="IPR047519">
    <property type="entry name" value="FH_FOXQ2-like"/>
</dbReference>
<dbReference type="SMART" id="SM00339">
    <property type="entry name" value="FH"/>
    <property type="match status" value="1"/>
</dbReference>
<dbReference type="InterPro" id="IPR001766">
    <property type="entry name" value="Fork_head_dom"/>
</dbReference>
<evidence type="ECO:0000256" key="1">
    <source>
        <dbReference type="ARBA" id="ARBA00023125"/>
    </source>
</evidence>
<evidence type="ECO:0000259" key="3">
    <source>
        <dbReference type="PROSITE" id="PS50039"/>
    </source>
</evidence>
<evidence type="ECO:0000256" key="2">
    <source>
        <dbReference type="PROSITE-ProRule" id="PRU00089"/>
    </source>
</evidence>
<dbReference type="PANTHER" id="PTHR11829:SF411">
    <property type="entry name" value="FORKHEAD BOX PROTEIN L2"/>
    <property type="match status" value="1"/>
</dbReference>